<dbReference type="SUPFAM" id="SSF90096">
    <property type="entry name" value="Subunits of heterodimeric actin filament capping protein Capz"/>
    <property type="match status" value="1"/>
</dbReference>
<dbReference type="OrthoDB" id="9979678at2759"/>
<keyword evidence="9" id="KW-1185">Reference proteome</keyword>
<dbReference type="InterPro" id="IPR043175">
    <property type="entry name" value="CAPZB_N"/>
</dbReference>
<reference evidence="8" key="1">
    <citation type="submission" date="2010-02" db="EMBL/GenBank/DDBJ databases">
        <title>Sequencing and annotation of the Blastocystis hominis genome.</title>
        <authorList>
            <person name="Wincker P."/>
        </authorList>
    </citation>
    <scope>NUCLEOTIDE SEQUENCE</scope>
    <source>
        <strain evidence="8">Singapore isolate B</strain>
    </source>
</reference>
<comment type="function">
    <text evidence="7">F-actin-capping proteins bind in a Ca(2+)-independent manner to the fast growing ends of actin filaments (barbed end) thereby blocking the exchange of subunits at these ends. Unlike other capping proteins (such as gelsolin and severin), these proteins do not sever actin filaments.</text>
</comment>
<sequence length="269" mass="30983">MDPVKSALNLFRRLPPEDVESTFRSITLLREDLTDELLQHIDFPLKVGYDNEADKSYILSDFNCNGNSYRSPWTNKYYPASPDGFFPSSRIRSLEETANFLFEKYTEMYYDEAVSSVYLWESDSHICGCFFVMKGRRYNPQQEACGSWHSLHLIEIIPDASQKKAEYRLTTSIQLYLTIENKSIGVAKQNGTLTRQASSVMPFSTDSDHISNIGQMIEEMENFVRSNLDILYLSKNQETIDSIRILHPSDLPKRSMLAELSGKLKPRVE</sequence>
<dbReference type="InParanoid" id="D8M2Z7"/>
<evidence type="ECO:0000256" key="2">
    <source>
        <dbReference type="ARBA" id="ARBA00006039"/>
    </source>
</evidence>
<comment type="similarity">
    <text evidence="2 7">Belongs to the F-actin-capping protein beta subunit family.</text>
</comment>
<dbReference type="GO" id="GO:0008290">
    <property type="term" value="C:F-actin capping protein complex"/>
    <property type="evidence" value="ECO:0007669"/>
    <property type="project" value="UniProtKB-UniRule"/>
</dbReference>
<evidence type="ECO:0000256" key="4">
    <source>
        <dbReference type="ARBA" id="ARBA00022490"/>
    </source>
</evidence>
<organism evidence="8">
    <name type="scientific">Blastocystis hominis</name>
    <dbReference type="NCBI Taxonomy" id="12968"/>
    <lineage>
        <taxon>Eukaryota</taxon>
        <taxon>Sar</taxon>
        <taxon>Stramenopiles</taxon>
        <taxon>Bigyra</taxon>
        <taxon>Opalozoa</taxon>
        <taxon>Opalinata</taxon>
        <taxon>Blastocystidae</taxon>
        <taxon>Blastocystis</taxon>
    </lineage>
</organism>
<protein>
    <recommendedName>
        <fullName evidence="7">F-actin-capping protein subunit beta</fullName>
    </recommendedName>
</protein>
<comment type="subunit">
    <text evidence="7">Heterodimer of an alpha and a beta subunit.</text>
</comment>
<evidence type="ECO:0000313" key="8">
    <source>
        <dbReference type="EMBL" id="CBK22720.2"/>
    </source>
</evidence>
<dbReference type="AlphaFoldDB" id="D8M2Z7"/>
<dbReference type="GeneID" id="24919941"/>
<keyword evidence="5 7" id="KW-0009">Actin-binding</keyword>
<keyword evidence="4 7" id="KW-0963">Cytoplasm</keyword>
<dbReference type="InterPro" id="IPR042276">
    <property type="entry name" value="CapZ_alpha/beta_2"/>
</dbReference>
<dbReference type="PRINTS" id="PR00192">
    <property type="entry name" value="FACTINCAPB"/>
</dbReference>
<dbReference type="GO" id="GO:0000902">
    <property type="term" value="P:cell morphogenesis"/>
    <property type="evidence" value="ECO:0007669"/>
    <property type="project" value="TreeGrafter"/>
</dbReference>
<evidence type="ECO:0000256" key="7">
    <source>
        <dbReference type="RuleBase" id="RU365078"/>
    </source>
</evidence>
<dbReference type="GO" id="GO:0051015">
    <property type="term" value="F:actin filament binding"/>
    <property type="evidence" value="ECO:0007669"/>
    <property type="project" value="TreeGrafter"/>
</dbReference>
<proteinExistence type="inferred from homology"/>
<name>D8M2Z7_BLAHO</name>
<dbReference type="InterPro" id="IPR037282">
    <property type="entry name" value="CapZ_alpha/beta"/>
</dbReference>
<evidence type="ECO:0000313" key="9">
    <source>
        <dbReference type="Proteomes" id="UP000008312"/>
    </source>
</evidence>
<dbReference type="PANTHER" id="PTHR10619:SF0">
    <property type="entry name" value="F-ACTIN-CAPPING PROTEIN SUBUNIT BETA ISOFORMS 1 AND 2"/>
    <property type="match status" value="1"/>
</dbReference>
<dbReference type="InterPro" id="IPR001698">
    <property type="entry name" value="CAPZB"/>
</dbReference>
<dbReference type="EMBL" id="FN668650">
    <property type="protein sequence ID" value="CBK22720.2"/>
    <property type="molecule type" value="Genomic_DNA"/>
</dbReference>
<dbReference type="RefSeq" id="XP_012896768.1">
    <property type="nucleotide sequence ID" value="XM_013041314.1"/>
</dbReference>
<evidence type="ECO:0000256" key="3">
    <source>
        <dbReference type="ARBA" id="ARBA00022467"/>
    </source>
</evidence>
<gene>
    <name evidence="8" type="ORF">GSBLH_T00002801001</name>
</gene>
<keyword evidence="3 7" id="KW-0117">Actin capping</keyword>
<evidence type="ECO:0000256" key="6">
    <source>
        <dbReference type="ARBA" id="ARBA00023212"/>
    </source>
</evidence>
<dbReference type="OMA" id="WSNKYYP"/>
<comment type="subcellular location">
    <subcellularLocation>
        <location evidence="1 7">Cytoplasm</location>
        <location evidence="1 7">Cytoskeleton</location>
    </subcellularLocation>
</comment>
<dbReference type="Proteomes" id="UP000008312">
    <property type="component" value="Unassembled WGS sequence"/>
</dbReference>
<accession>D8M2Z7</accession>
<evidence type="ECO:0000256" key="5">
    <source>
        <dbReference type="ARBA" id="ARBA00023203"/>
    </source>
</evidence>
<evidence type="ECO:0000256" key="1">
    <source>
        <dbReference type="ARBA" id="ARBA00004245"/>
    </source>
</evidence>
<dbReference type="PANTHER" id="PTHR10619">
    <property type="entry name" value="F-ACTIN-CAPPING PROTEIN SUBUNIT BETA"/>
    <property type="match status" value="1"/>
</dbReference>
<dbReference type="FunCoup" id="D8M2Z7">
    <property type="interactions" value="441"/>
</dbReference>
<dbReference type="Gene3D" id="3.90.1150.210">
    <property type="entry name" value="F-actin capping protein, beta subunit"/>
    <property type="match status" value="1"/>
</dbReference>
<dbReference type="Pfam" id="PF01115">
    <property type="entry name" value="F_actin_cap_B"/>
    <property type="match status" value="1"/>
</dbReference>
<dbReference type="GO" id="GO:0051016">
    <property type="term" value="P:barbed-end actin filament capping"/>
    <property type="evidence" value="ECO:0007669"/>
    <property type="project" value="UniProtKB-UniRule"/>
</dbReference>
<dbReference type="Gene3D" id="1.20.58.570">
    <property type="match status" value="1"/>
</dbReference>
<keyword evidence="6 7" id="KW-0206">Cytoskeleton</keyword>